<feature type="non-terminal residue" evidence="2">
    <location>
        <position position="1"/>
    </location>
</feature>
<dbReference type="Bgee" id="FBgn0038311">
    <property type="expression patterns" value="Expressed in mid-late elongation-stage spermatid (Drosophila) in testis and 31 other cell types or tissues"/>
</dbReference>
<feature type="compositionally biased region" description="Basic and acidic residues" evidence="1">
    <location>
        <begin position="236"/>
        <end position="245"/>
    </location>
</feature>
<feature type="region of interest" description="Disordered" evidence="1">
    <location>
        <begin position="274"/>
        <end position="304"/>
    </location>
</feature>
<dbReference type="EMBL" id="BT064639">
    <property type="protein sequence ID" value="ACN29336.1"/>
    <property type="molecule type" value="mRNA"/>
</dbReference>
<protein>
    <submittedName>
        <fullName evidence="2">MIP05485p</fullName>
    </submittedName>
</protein>
<accession>C0P8M0</accession>
<dbReference type="HOGENOM" id="CLU_504602_0_0_1"/>
<sequence length="560" mass="62152">QNFTVSVLVVRWKMHRRCIICGQEPGEQCVYPRNMSEARRWQNLANLSSFDVDPESLCRHGCVCASHLDGHGSGSESESSSRAAGRARTQAGLQEWSRWSSSASDAGHGYSISKKTNERIQNQSKQSLGSERQEFSSANRCTNGCCRFRNTCNSMFQGNTYTQMGQKYPNPQTRATNLENKNNPPMKLSPRVNKPTFGAVNCTCDGCTCSFCPVQGIKKAVAPLEEDSGSQQSINKEYKERKDNSKGSPKKQSSCERLTCPAFRTTDIKTVADDFRSSPNYPVSPTSRGNNKIKSSMNQQNTKKKPELKSECCQTCITQQLKDQEVQCSTVTLQTQSSSPVRRTKMTGSFSHQTGSSATGLSGGYTNNSNNFTCGGGERRTSNAINVLLMNGTRNNDYEDGCCSPAKQRPMAPPPEICVQESDLTENDERAVFPEIDKPNYRVCRSSNETNVLVLEESPLNDCSPNPGQDASTLDSKTKSNFDAQQNANDNKEQHNSFLINWLESPATSNFTKVLELQRSRIKELENLLEQHSLLQQTIQHKVAELQCTDIPDPKNISKS</sequence>
<feature type="region of interest" description="Disordered" evidence="1">
    <location>
        <begin position="70"/>
        <end position="133"/>
    </location>
</feature>
<organism evidence="2">
    <name type="scientific">Drosophila melanogaster</name>
    <name type="common">Fruit fly</name>
    <dbReference type="NCBI Taxonomy" id="7227"/>
    <lineage>
        <taxon>Eukaryota</taxon>
        <taxon>Metazoa</taxon>
        <taxon>Ecdysozoa</taxon>
        <taxon>Arthropoda</taxon>
        <taxon>Hexapoda</taxon>
        <taxon>Insecta</taxon>
        <taxon>Pterygota</taxon>
        <taxon>Neoptera</taxon>
        <taxon>Endopterygota</taxon>
        <taxon>Diptera</taxon>
        <taxon>Brachycera</taxon>
        <taxon>Muscomorpha</taxon>
        <taxon>Ephydroidea</taxon>
        <taxon>Drosophilidae</taxon>
        <taxon>Drosophila</taxon>
        <taxon>Sophophora</taxon>
    </lineage>
</organism>
<feature type="region of interest" description="Disordered" evidence="1">
    <location>
        <begin position="339"/>
        <end position="363"/>
    </location>
</feature>
<dbReference type="VEuPathDB" id="VectorBase:FBgn0038311"/>
<feature type="compositionally biased region" description="Low complexity" evidence="1">
    <location>
        <begin position="74"/>
        <end position="88"/>
    </location>
</feature>
<evidence type="ECO:0000256" key="1">
    <source>
        <dbReference type="SAM" id="MobiDB-lite"/>
    </source>
</evidence>
<feature type="region of interest" description="Disordered" evidence="1">
    <location>
        <begin position="223"/>
        <end position="255"/>
    </location>
</feature>
<feature type="region of interest" description="Disordered" evidence="1">
    <location>
        <begin position="458"/>
        <end position="478"/>
    </location>
</feature>
<dbReference type="AlphaFoldDB" id="C0P8M0"/>
<name>C0P8M0_DROME</name>
<proteinExistence type="evidence at transcript level"/>
<dbReference type="ExpressionAtlas" id="C0P8M0">
    <property type="expression patterns" value="baseline and differential"/>
</dbReference>
<reference evidence="2" key="1">
    <citation type="submission" date="2009-02" db="EMBL/GenBank/DDBJ databases">
        <authorList>
            <person name="Carlson J."/>
            <person name="Booth B."/>
            <person name="Frise E."/>
            <person name="Sandler J."/>
            <person name="Wan K."/>
            <person name="Yu C."/>
            <person name="Celniker S."/>
        </authorList>
    </citation>
    <scope>NUCLEOTIDE SEQUENCE</scope>
</reference>
<dbReference type="OrthoDB" id="7865124at2759"/>
<feature type="compositionally biased region" description="Polar residues" evidence="1">
    <location>
        <begin position="277"/>
        <end position="301"/>
    </location>
</feature>
<evidence type="ECO:0000313" key="2">
    <source>
        <dbReference type="EMBL" id="ACN29336.1"/>
    </source>
</evidence>
<feature type="compositionally biased region" description="Polar residues" evidence="1">
    <location>
        <begin position="246"/>
        <end position="255"/>
    </location>
</feature>
<feature type="compositionally biased region" description="Polar residues" evidence="1">
    <location>
        <begin position="119"/>
        <end position="133"/>
    </location>
</feature>
<feature type="compositionally biased region" description="Polar residues" evidence="1">
    <location>
        <begin position="461"/>
        <end position="478"/>
    </location>
</feature>
<gene>
    <name evidence="2" type="primary">CG14864-RA</name>
</gene>